<dbReference type="Proteomes" id="UP001231189">
    <property type="component" value="Unassembled WGS sequence"/>
</dbReference>
<accession>A0AAD8T7A9</accession>
<evidence type="ECO:0000313" key="3">
    <source>
        <dbReference type="EMBL" id="KAK1670536.1"/>
    </source>
</evidence>
<protein>
    <recommendedName>
        <fullName evidence="2">Transposase (putative) gypsy type domain-containing protein</fullName>
    </recommendedName>
</protein>
<sequence>MAAQDLGAAEWERSKISNQDANLMKKLGLMKKKEALIFPSEESFPMPPIQYRVSFVDHLIRGLSAPIHEFLRGLLFVYGLQLHQLTPNSILHISIFITLCECFLGIQPNWALWKHIFYLRCNGSHNIAYNIGGVVICVRPDVEYFDVKFPDSIQGWRRRWLYVREECSNSLEYNIAPFDGSAKILRRRSWDAEATKEEKTATEALMKRIHELQNTRGKELSVIQITAHFLMIRVQPLQARKNPLWLYAGDKDVDRISEDLSVKDLEKLVRRVSSLSKKDSVPSSCRVEPFNSTNPLPKKHQVLSSLHPLPEGGEVDDRAIVDDDAQGTSRPESEIAGSHKSTGFSERETESEASESAHSLPSAVSPQSKRKRGDVEDSGTSKLSGSPVEEASPEEEGAFDPYADALVSSGEEEEEPAANVTAPTSTSQTLVLSETRRATEEASPPHQGLEMSTPVTSPQAPEPKRARIELSEEQGFLAGSSSTPSLDDPLMKHFISLGTQFIGYRDTVEDLKGKMGQDFDLQEPEGDRLLDALSLLEIHGDLARRSIADARTVFTRLFPYFFPKKTQPEAFTDLAKHFIPEEDLGSAFRQENLKIGVEGTIALVAESQQNVDWARTGEAKRMNKEKWQSLIKAAKPHSKKILSFLGYKPATPSSSARPKVK</sequence>
<evidence type="ECO:0000259" key="2">
    <source>
        <dbReference type="Pfam" id="PF04195"/>
    </source>
</evidence>
<feature type="region of interest" description="Disordered" evidence="1">
    <location>
        <begin position="279"/>
        <end position="464"/>
    </location>
</feature>
<feature type="compositionally biased region" description="Polar residues" evidence="1">
    <location>
        <begin position="421"/>
        <end position="432"/>
    </location>
</feature>
<dbReference type="PANTHER" id="PTHR33026:SF7">
    <property type="entry name" value="OS03G0100275 PROTEIN"/>
    <property type="match status" value="1"/>
</dbReference>
<dbReference type="Pfam" id="PF04195">
    <property type="entry name" value="Transposase_28"/>
    <property type="match status" value="1"/>
</dbReference>
<keyword evidence="4" id="KW-1185">Reference proteome</keyword>
<evidence type="ECO:0000256" key="1">
    <source>
        <dbReference type="SAM" id="MobiDB-lite"/>
    </source>
</evidence>
<organism evidence="3 4">
    <name type="scientific">Lolium multiflorum</name>
    <name type="common">Italian ryegrass</name>
    <name type="synonym">Lolium perenne subsp. multiflorum</name>
    <dbReference type="NCBI Taxonomy" id="4521"/>
    <lineage>
        <taxon>Eukaryota</taxon>
        <taxon>Viridiplantae</taxon>
        <taxon>Streptophyta</taxon>
        <taxon>Embryophyta</taxon>
        <taxon>Tracheophyta</taxon>
        <taxon>Spermatophyta</taxon>
        <taxon>Magnoliopsida</taxon>
        <taxon>Liliopsida</taxon>
        <taxon>Poales</taxon>
        <taxon>Poaceae</taxon>
        <taxon>BOP clade</taxon>
        <taxon>Pooideae</taxon>
        <taxon>Poodae</taxon>
        <taxon>Poeae</taxon>
        <taxon>Poeae Chloroplast Group 2 (Poeae type)</taxon>
        <taxon>Loliodinae</taxon>
        <taxon>Loliinae</taxon>
        <taxon>Lolium</taxon>
    </lineage>
</organism>
<name>A0AAD8T7A9_LOLMU</name>
<reference evidence="3" key="1">
    <citation type="submission" date="2023-07" db="EMBL/GenBank/DDBJ databases">
        <title>A chromosome-level genome assembly of Lolium multiflorum.</title>
        <authorList>
            <person name="Chen Y."/>
            <person name="Copetti D."/>
            <person name="Kolliker R."/>
            <person name="Studer B."/>
        </authorList>
    </citation>
    <scope>NUCLEOTIDE SEQUENCE</scope>
    <source>
        <strain evidence="3">02402/16</strain>
        <tissue evidence="3">Leaf</tissue>
    </source>
</reference>
<dbReference type="PANTHER" id="PTHR33026">
    <property type="entry name" value="OS06G0360600 PROTEIN"/>
    <property type="match status" value="1"/>
</dbReference>
<evidence type="ECO:0000313" key="4">
    <source>
        <dbReference type="Proteomes" id="UP001231189"/>
    </source>
</evidence>
<dbReference type="InterPro" id="IPR007321">
    <property type="entry name" value="Transposase_28"/>
</dbReference>
<gene>
    <name evidence="3" type="ORF">QYE76_058695</name>
</gene>
<feature type="compositionally biased region" description="Low complexity" evidence="1">
    <location>
        <begin position="354"/>
        <end position="363"/>
    </location>
</feature>
<comment type="caution">
    <text evidence="3">The sequence shown here is derived from an EMBL/GenBank/DDBJ whole genome shotgun (WGS) entry which is preliminary data.</text>
</comment>
<feature type="domain" description="Transposase (putative) gypsy type" evidence="2">
    <location>
        <begin position="54"/>
        <end position="120"/>
    </location>
</feature>
<dbReference type="EMBL" id="JAUUTY010000003">
    <property type="protein sequence ID" value="KAK1670536.1"/>
    <property type="molecule type" value="Genomic_DNA"/>
</dbReference>
<proteinExistence type="predicted"/>
<dbReference type="AlphaFoldDB" id="A0AAD8T7A9"/>